<keyword evidence="2" id="KW-1185">Reference proteome</keyword>
<reference evidence="3" key="2">
    <citation type="submission" date="2019-09" db="UniProtKB">
        <authorList>
            <consortium name="WormBaseParasite"/>
        </authorList>
    </citation>
    <scope>IDENTIFICATION</scope>
</reference>
<evidence type="ECO:0000313" key="2">
    <source>
        <dbReference type="Proteomes" id="UP000050761"/>
    </source>
</evidence>
<proteinExistence type="predicted"/>
<accession>A0A183GSI0</accession>
<dbReference type="Proteomes" id="UP000050761">
    <property type="component" value="Unassembled WGS sequence"/>
</dbReference>
<dbReference type="EMBL" id="UZAH01038303">
    <property type="protein sequence ID" value="VDP52774.1"/>
    <property type="molecule type" value="Genomic_DNA"/>
</dbReference>
<organism evidence="2 3">
    <name type="scientific">Heligmosomoides polygyrus</name>
    <name type="common">Parasitic roundworm</name>
    <dbReference type="NCBI Taxonomy" id="6339"/>
    <lineage>
        <taxon>Eukaryota</taxon>
        <taxon>Metazoa</taxon>
        <taxon>Ecdysozoa</taxon>
        <taxon>Nematoda</taxon>
        <taxon>Chromadorea</taxon>
        <taxon>Rhabditida</taxon>
        <taxon>Rhabditina</taxon>
        <taxon>Rhabditomorpha</taxon>
        <taxon>Strongyloidea</taxon>
        <taxon>Heligmosomidae</taxon>
        <taxon>Heligmosomoides</taxon>
    </lineage>
</organism>
<dbReference type="AlphaFoldDB" id="A0A183GSI0"/>
<evidence type="ECO:0000313" key="3">
    <source>
        <dbReference type="WBParaSite" id="HPBE_0002565001-mRNA-1"/>
    </source>
</evidence>
<dbReference type="WBParaSite" id="HPBE_0002565001-mRNA-1">
    <property type="protein sequence ID" value="HPBE_0002565001-mRNA-1"/>
    <property type="gene ID" value="HPBE_0002565001"/>
</dbReference>
<gene>
    <name evidence="1" type="ORF">HPBE_LOCUS25649</name>
</gene>
<protein>
    <submittedName>
        <fullName evidence="1 3">Uncharacterized protein</fullName>
    </submittedName>
</protein>
<reference evidence="1 2" key="1">
    <citation type="submission" date="2018-11" db="EMBL/GenBank/DDBJ databases">
        <authorList>
            <consortium name="Pathogen Informatics"/>
        </authorList>
    </citation>
    <scope>NUCLEOTIDE SEQUENCE [LARGE SCALE GENOMIC DNA]</scope>
</reference>
<accession>A0A3P8F5L8</accession>
<evidence type="ECO:0000313" key="1">
    <source>
        <dbReference type="EMBL" id="VDP52774.1"/>
    </source>
</evidence>
<sequence>MSECVGWSAMVACRGYCSPTRRSPQSLHNRQNRGQLLKKAQQKNDLGRSHFPASGDGVDATYATGKVPLVFMEHNVKISAVLL</sequence>
<name>A0A183GSI0_HELPZ</name>